<dbReference type="Proteomes" id="UP001232973">
    <property type="component" value="Unassembled WGS sequence"/>
</dbReference>
<evidence type="ECO:0000259" key="6">
    <source>
        <dbReference type="Pfam" id="PF00441"/>
    </source>
</evidence>
<reference evidence="9 10" key="1">
    <citation type="submission" date="2023-07" db="EMBL/GenBank/DDBJ databases">
        <title>Genomic Encyclopedia of Type Strains, Phase IV (KMG-IV): sequencing the most valuable type-strain genomes for metagenomic binning, comparative biology and taxonomic classification.</title>
        <authorList>
            <person name="Goeker M."/>
        </authorList>
    </citation>
    <scope>NUCLEOTIDE SEQUENCE [LARGE SCALE GENOMIC DNA]</scope>
    <source>
        <strain evidence="9 10">DSM 4006</strain>
    </source>
</reference>
<dbReference type="InterPro" id="IPR013786">
    <property type="entry name" value="AcylCoA_DH/ox_N"/>
</dbReference>
<keyword evidence="4 5" id="KW-0274">FAD</keyword>
<dbReference type="InterPro" id="IPR006089">
    <property type="entry name" value="Acyl-CoA_DH_CS"/>
</dbReference>
<evidence type="ECO:0000256" key="1">
    <source>
        <dbReference type="ARBA" id="ARBA00001974"/>
    </source>
</evidence>
<dbReference type="PANTHER" id="PTHR43884">
    <property type="entry name" value="ACYL-COA DEHYDROGENASE"/>
    <property type="match status" value="1"/>
</dbReference>
<organism evidence="9 10">
    <name type="scientific">Alicyclobacillus cycloheptanicus</name>
    <dbReference type="NCBI Taxonomy" id="1457"/>
    <lineage>
        <taxon>Bacteria</taxon>
        <taxon>Bacillati</taxon>
        <taxon>Bacillota</taxon>
        <taxon>Bacilli</taxon>
        <taxon>Bacillales</taxon>
        <taxon>Alicyclobacillaceae</taxon>
        <taxon>Alicyclobacillus</taxon>
    </lineage>
</organism>
<proteinExistence type="inferred from homology"/>
<dbReference type="InterPro" id="IPR009100">
    <property type="entry name" value="AcylCoA_DH/oxidase_NM_dom_sf"/>
</dbReference>
<protein>
    <submittedName>
        <fullName evidence="9">Cyclohexanecarboxyl-CoA dehydrogenase</fullName>
        <ecNumber evidence="9">1.3.99.-</ecNumber>
    </submittedName>
</protein>
<dbReference type="GO" id="GO:0016491">
    <property type="term" value="F:oxidoreductase activity"/>
    <property type="evidence" value="ECO:0007669"/>
    <property type="project" value="UniProtKB-KW"/>
</dbReference>
<dbReference type="PANTHER" id="PTHR43884:SF37">
    <property type="entry name" value="ACYL-COA DEHYDROGENASE"/>
    <property type="match status" value="1"/>
</dbReference>
<keyword evidence="10" id="KW-1185">Reference proteome</keyword>
<name>A0ABT9XF62_9BACL</name>
<dbReference type="EMBL" id="JAUSTP010000003">
    <property type="protein sequence ID" value="MDQ0188931.1"/>
    <property type="molecule type" value="Genomic_DNA"/>
</dbReference>
<feature type="domain" description="Acyl-CoA oxidase/dehydrogenase middle" evidence="7">
    <location>
        <begin position="121"/>
        <end position="214"/>
    </location>
</feature>
<accession>A0ABT9XF62</accession>
<feature type="domain" description="Acyl-CoA dehydrogenase/oxidase C-terminal" evidence="6">
    <location>
        <begin position="227"/>
        <end position="376"/>
    </location>
</feature>
<dbReference type="Gene3D" id="1.10.540.10">
    <property type="entry name" value="Acyl-CoA dehydrogenase/oxidase, N-terminal domain"/>
    <property type="match status" value="1"/>
</dbReference>
<dbReference type="Pfam" id="PF00441">
    <property type="entry name" value="Acyl-CoA_dh_1"/>
    <property type="match status" value="1"/>
</dbReference>
<dbReference type="Pfam" id="PF02771">
    <property type="entry name" value="Acyl-CoA_dh_N"/>
    <property type="match status" value="1"/>
</dbReference>
<evidence type="ECO:0000313" key="9">
    <source>
        <dbReference type="EMBL" id="MDQ0188931.1"/>
    </source>
</evidence>
<dbReference type="InterPro" id="IPR006091">
    <property type="entry name" value="Acyl-CoA_Oxase/DH_mid-dom"/>
</dbReference>
<sequence>MDFSFQRDHQAFQEVLQAFAQTELLANYTRWDREATFPRDMWRKLGQLGVTALRVDEAYGGAGADAIMAGIAAEEVARGDFNLAYSVILHSLVGEILNQHASEDIKASYLPSLANGERVFAIAVTEPDAGSDAAAMRTRAERRGDRYILTGEKSGISAAAVADVFLVFAKTDVNAGAKGISAFVVPADTPGVSVKRYEDMGSIPIARGSVVLDHVEIALENRVGAENRGFYEVMNGFDLSRILIALQCIGAALQSLDETMAFVKVRHSFGQPLAKYQGVSFQIAEHYTKLQMVRWHCYRTLWLRDALQPHTMEAAMAKWMGPKTAVEAIHQCILLNGHYGYTKDLPLEQRLRDVIGLEIGDGTAQTQQMIIARELLGKAYKPY</sequence>
<dbReference type="InterPro" id="IPR037069">
    <property type="entry name" value="AcylCoA_DH/ox_N_sf"/>
</dbReference>
<dbReference type="PROSITE" id="PS00072">
    <property type="entry name" value="ACYL_COA_DH_1"/>
    <property type="match status" value="1"/>
</dbReference>
<evidence type="ECO:0000256" key="5">
    <source>
        <dbReference type="RuleBase" id="RU362125"/>
    </source>
</evidence>
<dbReference type="InterPro" id="IPR036250">
    <property type="entry name" value="AcylCo_DH-like_C"/>
</dbReference>
<dbReference type="SUPFAM" id="SSF56645">
    <property type="entry name" value="Acyl-CoA dehydrogenase NM domain-like"/>
    <property type="match status" value="1"/>
</dbReference>
<gene>
    <name evidence="9" type="ORF">J2S03_000745</name>
</gene>
<comment type="cofactor">
    <cofactor evidence="1 5">
        <name>FAD</name>
        <dbReference type="ChEBI" id="CHEBI:57692"/>
    </cofactor>
</comment>
<keyword evidence="3 5" id="KW-0285">Flavoprotein</keyword>
<dbReference type="RefSeq" id="WP_274456477.1">
    <property type="nucleotide sequence ID" value="NZ_CP067097.1"/>
</dbReference>
<dbReference type="InterPro" id="IPR009075">
    <property type="entry name" value="AcylCo_DH/oxidase_C"/>
</dbReference>
<keyword evidence="5 9" id="KW-0560">Oxidoreductase</keyword>
<dbReference type="SUPFAM" id="SSF47203">
    <property type="entry name" value="Acyl-CoA dehydrogenase C-terminal domain-like"/>
    <property type="match status" value="1"/>
</dbReference>
<evidence type="ECO:0000256" key="4">
    <source>
        <dbReference type="ARBA" id="ARBA00022827"/>
    </source>
</evidence>
<evidence type="ECO:0000259" key="8">
    <source>
        <dbReference type="Pfam" id="PF02771"/>
    </source>
</evidence>
<dbReference type="Pfam" id="PF02770">
    <property type="entry name" value="Acyl-CoA_dh_M"/>
    <property type="match status" value="1"/>
</dbReference>
<dbReference type="InterPro" id="IPR046373">
    <property type="entry name" value="Acyl-CoA_Oxase/DH_mid-dom_sf"/>
</dbReference>
<dbReference type="Gene3D" id="2.40.110.10">
    <property type="entry name" value="Butyryl-CoA Dehydrogenase, subunit A, domain 2"/>
    <property type="match status" value="1"/>
</dbReference>
<evidence type="ECO:0000256" key="2">
    <source>
        <dbReference type="ARBA" id="ARBA00009347"/>
    </source>
</evidence>
<comment type="similarity">
    <text evidence="2 5">Belongs to the acyl-CoA dehydrogenase family.</text>
</comment>
<dbReference type="Gene3D" id="1.20.140.10">
    <property type="entry name" value="Butyryl-CoA Dehydrogenase, subunit A, domain 3"/>
    <property type="match status" value="1"/>
</dbReference>
<dbReference type="EC" id="1.3.99.-" evidence="9"/>
<feature type="domain" description="Acyl-CoA dehydrogenase/oxidase N-terminal" evidence="8">
    <location>
        <begin position="8"/>
        <end position="117"/>
    </location>
</feature>
<evidence type="ECO:0000313" key="10">
    <source>
        <dbReference type="Proteomes" id="UP001232973"/>
    </source>
</evidence>
<evidence type="ECO:0000256" key="3">
    <source>
        <dbReference type="ARBA" id="ARBA00022630"/>
    </source>
</evidence>
<comment type="caution">
    <text evidence="9">The sequence shown here is derived from an EMBL/GenBank/DDBJ whole genome shotgun (WGS) entry which is preliminary data.</text>
</comment>
<evidence type="ECO:0000259" key="7">
    <source>
        <dbReference type="Pfam" id="PF02770"/>
    </source>
</evidence>